<keyword evidence="8" id="KW-0732">Signal</keyword>
<feature type="region of interest" description="Disordered" evidence="6">
    <location>
        <begin position="955"/>
        <end position="980"/>
    </location>
</feature>
<feature type="signal peptide" evidence="8">
    <location>
        <begin position="1"/>
        <end position="15"/>
    </location>
</feature>
<comment type="subcellular location">
    <subcellularLocation>
        <location evidence="1">Membrane</location>
        <topology evidence="1">Multi-pass membrane protein</topology>
    </subcellularLocation>
</comment>
<feature type="compositionally biased region" description="Basic and acidic residues" evidence="6">
    <location>
        <begin position="970"/>
        <end position="980"/>
    </location>
</feature>
<gene>
    <name evidence="10" type="ORF">CTEN210_01632</name>
</gene>
<evidence type="ECO:0000259" key="9">
    <source>
        <dbReference type="PROSITE" id="PS50259"/>
    </source>
</evidence>
<keyword evidence="3 7" id="KW-1133">Transmembrane helix</keyword>
<evidence type="ECO:0000256" key="7">
    <source>
        <dbReference type="SAM" id="Phobius"/>
    </source>
</evidence>
<dbReference type="PANTHER" id="PTHR24060">
    <property type="entry name" value="METABOTROPIC GLUTAMATE RECEPTOR"/>
    <property type="match status" value="1"/>
</dbReference>
<evidence type="ECO:0000256" key="4">
    <source>
        <dbReference type="ARBA" id="ARBA00023136"/>
    </source>
</evidence>
<feature type="transmembrane region" description="Helical" evidence="7">
    <location>
        <begin position="553"/>
        <end position="575"/>
    </location>
</feature>
<evidence type="ECO:0000256" key="1">
    <source>
        <dbReference type="ARBA" id="ARBA00004141"/>
    </source>
</evidence>
<feature type="transmembrane region" description="Helical" evidence="7">
    <location>
        <begin position="750"/>
        <end position="768"/>
    </location>
</feature>
<dbReference type="Pfam" id="PF00003">
    <property type="entry name" value="7tm_3"/>
    <property type="match status" value="1"/>
</dbReference>
<dbReference type="AlphaFoldDB" id="A0AAD3CG01"/>
<dbReference type="EMBL" id="BLLK01000020">
    <property type="protein sequence ID" value="GFH45158.1"/>
    <property type="molecule type" value="Genomic_DNA"/>
</dbReference>
<dbReference type="GO" id="GO:0004930">
    <property type="term" value="F:G protein-coupled receptor activity"/>
    <property type="evidence" value="ECO:0007669"/>
    <property type="project" value="InterPro"/>
</dbReference>
<feature type="transmembrane region" description="Helical" evidence="7">
    <location>
        <begin position="587"/>
        <end position="606"/>
    </location>
</feature>
<comment type="caution">
    <text evidence="10">The sequence shown here is derived from an EMBL/GenBank/DDBJ whole genome shotgun (WGS) entry which is preliminary data.</text>
</comment>
<keyword evidence="2 7" id="KW-0812">Transmembrane</keyword>
<evidence type="ECO:0000256" key="2">
    <source>
        <dbReference type="ARBA" id="ARBA00022692"/>
    </source>
</evidence>
<sequence length="980" mass="110395">MRLLFLSLLFTCTYASQCQLDHECKEGVCRDGICEKLNPFSKGCLQTLAGRNLDAEHYNLRVCNSADGKESNDCIPPKFEYDEVRIAPGNWESSILIAWIYQIILSEIYGVPTTIEMGDGKSGQNGSFYDPDNRFLYPSQVYPIDALIEASRHDGDCSATSKPCAHILPEVWDGGNIAGVKEARDQGHLLNIESNGIIGGMGYYIPAHTADAHPSFASFYGLRGDGNRAELAREFKIPTTWKMYCELFPLDCAAGESVAKRYPNETDEENSYFVRDLYDGHFRLPDNIDTCEQDGDCIGHIVGPHCSWTTYVENQMFHNDIHLSSKGPVEPNNGYSYSSMIEIWKAANATKSHVLIWWWTPDLLLEEFAESQEFSFHRVTLPSPTEECLNYRSEVLNELKCSADTNERKGEAIGSCDYAVIPLRKLISAGLRTSSLSGGEIALESPANTFLKQIYLAEYSLSHIFRKITKFDEGDRTDLAFRESLCEWVYENVDELTSYAPKGFPREKKFMSYAPIEYTGYTLGTIALILSVTTAICTFIWRDNAAIKSAQLNVLSSMVVGYVIASISSLLHALVFTSDALCTLQEWTLHLAYSLELVPILIKVSAINRLGREARLFRRAQIDPNRFRKFLSSSLAIILLYLIHWTLFDKPKRDDDLEVLEEGETTTVAIYAGCSSSSPVWAIMALSWESIILLSSTILAYQSREVIKQLSESKWLTFLVYSHSMFLIVRLVVQILFFSKMILSSLTSKITAITLSLETICAILIYFLPKFLIAYRKEEVHTIQYQTHRTSMNPSHFRNTHHSSSNQRRHIVRRSCFKTSVNVPIRGVPHVIRGSLSASGNIDVSALRSRVSESTNASNQKNQTVKSRNSVVSMPRPQSILESSIYMGESEEEEVIGDIESLLKKKNVNNSQLSDLKETSPSKEETAKDKKGEKLDSLVSKSEIELLKKTVEQLQKENQDMKKGRKVSFNKRDEGSKANT</sequence>
<accession>A0AAD3CG01</accession>
<feature type="region of interest" description="Disordered" evidence="6">
    <location>
        <begin position="849"/>
        <end position="876"/>
    </location>
</feature>
<feature type="compositionally biased region" description="Basic and acidic residues" evidence="6">
    <location>
        <begin position="915"/>
        <end position="935"/>
    </location>
</feature>
<keyword evidence="4 7" id="KW-0472">Membrane</keyword>
<evidence type="ECO:0000256" key="5">
    <source>
        <dbReference type="ARBA" id="ARBA00023180"/>
    </source>
</evidence>
<dbReference type="PROSITE" id="PS50259">
    <property type="entry name" value="G_PROTEIN_RECEP_F3_4"/>
    <property type="match status" value="1"/>
</dbReference>
<keyword evidence="11" id="KW-1185">Reference proteome</keyword>
<proteinExistence type="predicted"/>
<feature type="chain" id="PRO_5041948273" description="G-protein coupled receptors family 3 profile domain-containing protein" evidence="8">
    <location>
        <begin position="16"/>
        <end position="980"/>
    </location>
</feature>
<protein>
    <recommendedName>
        <fullName evidence="9">G-protein coupled receptors family 3 profile domain-containing protein</fullName>
    </recommendedName>
</protein>
<feature type="transmembrane region" description="Helical" evidence="7">
    <location>
        <begin position="715"/>
        <end position="738"/>
    </location>
</feature>
<keyword evidence="5" id="KW-0325">Glycoprotein</keyword>
<feature type="transmembrane region" description="Helical" evidence="7">
    <location>
        <begin position="668"/>
        <end position="694"/>
    </location>
</feature>
<evidence type="ECO:0000256" key="8">
    <source>
        <dbReference type="SAM" id="SignalP"/>
    </source>
</evidence>
<feature type="region of interest" description="Disordered" evidence="6">
    <location>
        <begin position="913"/>
        <end position="935"/>
    </location>
</feature>
<reference evidence="10 11" key="1">
    <citation type="journal article" date="2021" name="Sci. Rep.">
        <title>The genome of the diatom Chaetoceros tenuissimus carries an ancient integrated fragment of an extant virus.</title>
        <authorList>
            <person name="Hongo Y."/>
            <person name="Kimura K."/>
            <person name="Takaki Y."/>
            <person name="Yoshida Y."/>
            <person name="Baba S."/>
            <person name="Kobayashi G."/>
            <person name="Nagasaki K."/>
            <person name="Hano T."/>
            <person name="Tomaru Y."/>
        </authorList>
    </citation>
    <scope>NUCLEOTIDE SEQUENCE [LARGE SCALE GENOMIC DNA]</scope>
    <source>
        <strain evidence="10 11">NIES-3715</strain>
    </source>
</reference>
<evidence type="ECO:0000256" key="6">
    <source>
        <dbReference type="SAM" id="MobiDB-lite"/>
    </source>
</evidence>
<feature type="transmembrane region" description="Helical" evidence="7">
    <location>
        <begin position="518"/>
        <end position="541"/>
    </location>
</feature>
<dbReference type="GO" id="GO:0016020">
    <property type="term" value="C:membrane"/>
    <property type="evidence" value="ECO:0007669"/>
    <property type="project" value="UniProtKB-SubCell"/>
</dbReference>
<name>A0AAD3CG01_9STRA</name>
<feature type="domain" description="G-protein coupled receptors family 3 profile" evidence="9">
    <location>
        <begin position="525"/>
        <end position="790"/>
    </location>
</feature>
<dbReference type="Proteomes" id="UP001054902">
    <property type="component" value="Unassembled WGS sequence"/>
</dbReference>
<dbReference type="InterPro" id="IPR017978">
    <property type="entry name" value="GPCR_3_C"/>
</dbReference>
<evidence type="ECO:0000313" key="11">
    <source>
        <dbReference type="Proteomes" id="UP001054902"/>
    </source>
</evidence>
<organism evidence="10 11">
    <name type="scientific">Chaetoceros tenuissimus</name>
    <dbReference type="NCBI Taxonomy" id="426638"/>
    <lineage>
        <taxon>Eukaryota</taxon>
        <taxon>Sar</taxon>
        <taxon>Stramenopiles</taxon>
        <taxon>Ochrophyta</taxon>
        <taxon>Bacillariophyta</taxon>
        <taxon>Coscinodiscophyceae</taxon>
        <taxon>Chaetocerotophycidae</taxon>
        <taxon>Chaetocerotales</taxon>
        <taxon>Chaetocerotaceae</taxon>
        <taxon>Chaetoceros</taxon>
    </lineage>
</organism>
<evidence type="ECO:0000256" key="3">
    <source>
        <dbReference type="ARBA" id="ARBA00022989"/>
    </source>
</evidence>
<dbReference type="InterPro" id="IPR050726">
    <property type="entry name" value="mGluR"/>
</dbReference>
<evidence type="ECO:0000313" key="10">
    <source>
        <dbReference type="EMBL" id="GFH45158.1"/>
    </source>
</evidence>
<feature type="compositionally biased region" description="Polar residues" evidence="6">
    <location>
        <begin position="852"/>
        <end position="872"/>
    </location>
</feature>
<feature type="transmembrane region" description="Helical" evidence="7">
    <location>
        <begin position="627"/>
        <end position="648"/>
    </location>
</feature>